<keyword evidence="3 4" id="KW-0884">PQQ biosynthesis</keyword>
<dbReference type="EMBL" id="VUOA01000019">
    <property type="protein sequence ID" value="KAA2237489.1"/>
    <property type="molecule type" value="Genomic_DNA"/>
</dbReference>
<organism evidence="5 6">
    <name type="scientific">Salinarimonas soli</name>
    <dbReference type="NCBI Taxonomy" id="1638099"/>
    <lineage>
        <taxon>Bacteria</taxon>
        <taxon>Pseudomonadati</taxon>
        <taxon>Pseudomonadota</taxon>
        <taxon>Alphaproteobacteria</taxon>
        <taxon>Hyphomicrobiales</taxon>
        <taxon>Salinarimonadaceae</taxon>
        <taxon>Salinarimonas</taxon>
    </lineage>
</organism>
<evidence type="ECO:0000256" key="4">
    <source>
        <dbReference type="HAMAP-Rule" id="MF_00655"/>
    </source>
</evidence>
<dbReference type="HAMAP" id="MF_00655">
    <property type="entry name" value="PQQ_syn_PqqD"/>
    <property type="match status" value="1"/>
</dbReference>
<gene>
    <name evidence="4 5" type="primary">pqqD</name>
    <name evidence="5" type="ORF">F0L46_10900</name>
</gene>
<reference evidence="5 6" key="2">
    <citation type="submission" date="2019-09" db="EMBL/GenBank/DDBJ databases">
        <authorList>
            <person name="Jin C."/>
        </authorList>
    </citation>
    <scope>NUCLEOTIDE SEQUENCE [LARGE SCALE GENOMIC DNA]</scope>
    <source>
        <strain evidence="5 6">BN140002</strain>
    </source>
</reference>
<dbReference type="Pfam" id="PF05402">
    <property type="entry name" value="PqqD"/>
    <property type="match status" value="1"/>
</dbReference>
<evidence type="ECO:0000313" key="6">
    <source>
        <dbReference type="Proteomes" id="UP000323142"/>
    </source>
</evidence>
<dbReference type="AlphaFoldDB" id="A0A5B2VGL9"/>
<evidence type="ECO:0000256" key="2">
    <source>
        <dbReference type="ARBA" id="ARBA00011741"/>
    </source>
</evidence>
<dbReference type="Gene3D" id="1.10.10.1150">
    <property type="entry name" value="Coenzyme PQQ synthesis protein D (PqqD)"/>
    <property type="match status" value="1"/>
</dbReference>
<name>A0A5B2VGL9_9HYPH</name>
<evidence type="ECO:0000256" key="3">
    <source>
        <dbReference type="ARBA" id="ARBA00022905"/>
    </source>
</evidence>
<dbReference type="Proteomes" id="UP000323142">
    <property type="component" value="Unassembled WGS sequence"/>
</dbReference>
<comment type="pathway">
    <text evidence="1 4">Cofactor biosynthesis; pyrroloquinoline quinone biosynthesis.</text>
</comment>
<comment type="caution">
    <text evidence="5">The sequence shown here is derived from an EMBL/GenBank/DDBJ whole genome shotgun (WGS) entry which is preliminary data.</text>
</comment>
<accession>A0A5B2VGL9</accession>
<proteinExistence type="inferred from homology"/>
<evidence type="ECO:0000256" key="1">
    <source>
        <dbReference type="ARBA" id="ARBA00004886"/>
    </source>
</evidence>
<dbReference type="NCBIfam" id="TIGR03859">
    <property type="entry name" value="PQQ_PqqD"/>
    <property type="match status" value="1"/>
</dbReference>
<comment type="function">
    <text evidence="4">Functions as a PqqA binding protein and presents PqqA to PqqE, in the pyrroloquinoline quinone (PQQ) biosynthetic pathway.</text>
</comment>
<evidence type="ECO:0000313" key="5">
    <source>
        <dbReference type="EMBL" id="KAA2237489.1"/>
    </source>
</evidence>
<dbReference type="UniPathway" id="UPA00539"/>
<dbReference type="InterPro" id="IPR041881">
    <property type="entry name" value="PqqD_sf"/>
</dbReference>
<comment type="subunit">
    <text evidence="2 4">Monomer. Interacts with PqqE.</text>
</comment>
<dbReference type="InterPro" id="IPR008792">
    <property type="entry name" value="PQQD"/>
</dbReference>
<sequence>MSEALTLTDVPRLPRGVRLRFDEVRGAHVLLAPERAFDLDAVAAEVLGLVDGTRSVSAIVDALAAKFDEDRAVIEGDVVAMLDDLAKKRVLDR</sequence>
<protein>
    <recommendedName>
        <fullName evidence="4">PqqA binding protein</fullName>
    </recommendedName>
    <alternativeName>
        <fullName evidence="4">Coenzyme PQQ synthesis protein D</fullName>
    </alternativeName>
    <alternativeName>
        <fullName evidence="4">Pyrroloquinoline quinone biosynthesis protein D</fullName>
    </alternativeName>
</protein>
<comment type="similarity">
    <text evidence="4">Belongs to the PqqD family.</text>
</comment>
<dbReference type="OrthoDB" id="7995890at2"/>
<dbReference type="GO" id="GO:0018189">
    <property type="term" value="P:pyrroloquinoline quinone biosynthetic process"/>
    <property type="evidence" value="ECO:0007669"/>
    <property type="project" value="UniProtKB-UniRule"/>
</dbReference>
<dbReference type="InterPro" id="IPR022479">
    <property type="entry name" value="PqqD_bac"/>
</dbReference>
<reference evidence="5 6" key="1">
    <citation type="submission" date="2019-09" db="EMBL/GenBank/DDBJ databases">
        <title>Salinarimonas rosea gen. nov., sp. nov., a new member of the a-2 subgroup of the Proteobacteria.</title>
        <authorList>
            <person name="Liu J."/>
        </authorList>
    </citation>
    <scope>NUCLEOTIDE SEQUENCE [LARGE SCALE GENOMIC DNA]</scope>
    <source>
        <strain evidence="5 6">BN140002</strain>
    </source>
</reference>
<keyword evidence="6" id="KW-1185">Reference proteome</keyword>
<dbReference type="GO" id="GO:0048038">
    <property type="term" value="F:quinone binding"/>
    <property type="evidence" value="ECO:0007669"/>
    <property type="project" value="InterPro"/>
</dbReference>